<dbReference type="PANTHER" id="PTHR47197:SF3">
    <property type="entry name" value="DIHYDRO-HEME D1 DEHYDROGENASE"/>
    <property type="match status" value="1"/>
</dbReference>
<accession>A0A073K1B6</accession>
<evidence type="ECO:0000313" key="2">
    <source>
        <dbReference type="Proteomes" id="UP000027822"/>
    </source>
</evidence>
<dbReference type="eggNOG" id="COG3391">
    <property type="taxonomic scope" value="Bacteria"/>
</dbReference>
<evidence type="ECO:0008006" key="3">
    <source>
        <dbReference type="Google" id="ProtNLM"/>
    </source>
</evidence>
<dbReference type="OrthoDB" id="120019at2"/>
<dbReference type="InterPro" id="IPR011964">
    <property type="entry name" value="YVTN_b-propeller_repeat"/>
</dbReference>
<organism evidence="1 2">
    <name type="scientific">Bacillus manliponensis</name>
    <dbReference type="NCBI Taxonomy" id="574376"/>
    <lineage>
        <taxon>Bacteria</taxon>
        <taxon>Bacillati</taxon>
        <taxon>Bacillota</taxon>
        <taxon>Bacilli</taxon>
        <taxon>Bacillales</taxon>
        <taxon>Bacillaceae</taxon>
        <taxon>Bacillus</taxon>
        <taxon>Bacillus cereus group</taxon>
    </lineage>
</organism>
<dbReference type="EMBL" id="JOTN01000004">
    <property type="protein sequence ID" value="KEK20331.1"/>
    <property type="molecule type" value="Genomic_DNA"/>
</dbReference>
<dbReference type="InterPro" id="IPR051200">
    <property type="entry name" value="Host-pathogen_enzymatic-act"/>
</dbReference>
<dbReference type="SUPFAM" id="SSF51004">
    <property type="entry name" value="C-terminal (heme d1) domain of cytochrome cd1-nitrite reductase"/>
    <property type="match status" value="1"/>
</dbReference>
<protein>
    <recommendedName>
        <fullName evidence="3">40-residue YVTN family beta-propeller</fullName>
    </recommendedName>
</protein>
<proteinExistence type="predicted"/>
<dbReference type="NCBIfam" id="TIGR02276">
    <property type="entry name" value="beta_rpt_yvtn"/>
    <property type="match status" value="1"/>
</dbReference>
<dbReference type="PANTHER" id="PTHR47197">
    <property type="entry name" value="PROTEIN NIRF"/>
    <property type="match status" value="1"/>
</dbReference>
<comment type="caution">
    <text evidence="1">The sequence shown here is derived from an EMBL/GenBank/DDBJ whole genome shotgun (WGS) entry which is preliminary data.</text>
</comment>
<reference evidence="1 2" key="1">
    <citation type="submission" date="2014-06" db="EMBL/GenBank/DDBJ databases">
        <title>Draft genome sequence of Bacillus manliponensis JCM 15802 (MCCC 1A00708).</title>
        <authorList>
            <person name="Lai Q."/>
            <person name="Liu Y."/>
            <person name="Shao Z."/>
        </authorList>
    </citation>
    <scope>NUCLEOTIDE SEQUENCE [LARGE SCALE GENOMIC DNA]</scope>
    <source>
        <strain evidence="1 2">JCM 15802</strain>
    </source>
</reference>
<dbReference type="AlphaFoldDB" id="A0A073K1B6"/>
<dbReference type="Gene3D" id="2.130.10.10">
    <property type="entry name" value="YVTN repeat-like/Quinoprotein amine dehydrogenase"/>
    <property type="match status" value="2"/>
</dbReference>
<dbReference type="Proteomes" id="UP000027822">
    <property type="component" value="Unassembled WGS sequence"/>
</dbReference>
<dbReference type="InterPro" id="IPR011048">
    <property type="entry name" value="Haem_d1_sf"/>
</dbReference>
<dbReference type="RefSeq" id="WP_034637794.1">
    <property type="nucleotide sequence ID" value="NZ_CBCSJC010000004.1"/>
</dbReference>
<gene>
    <name evidence="1" type="ORF">BAMA_18040</name>
</gene>
<dbReference type="STRING" id="574376.BAMA_18040"/>
<keyword evidence="2" id="KW-1185">Reference proteome</keyword>
<sequence>MRKWFAIFCFSLLLIGCNKEGYTSVPIYKDVIITTNIKEGSISFIDMKTDKLLTTWELNETISGVTFLPDGDQLLVYGKQLEYIYVYSLKEGKQINKWETGKGIANILLSDNQKELFIADQNENAVRVFTTDGQETARIAVGQGPLTMVQKDNLLHVLNFYDTKLSTIDINEKKVSQSFMVPPASTGATISEDGSEILIGGHGDGEQVNEKVLIYSLQDGQMIRSLHAPYMPVFVSQDEKYIYALSHGSNMLRKFDKGVYKEVGSLEVGSNPFSFWQDGEKGYVASYDSNEVYVIDLHTMKVKESIAVGKGPFQVVQREGKKHG</sequence>
<evidence type="ECO:0000313" key="1">
    <source>
        <dbReference type="EMBL" id="KEK20331.1"/>
    </source>
</evidence>
<dbReference type="PROSITE" id="PS51257">
    <property type="entry name" value="PROKAR_LIPOPROTEIN"/>
    <property type="match status" value="1"/>
</dbReference>
<dbReference type="InterPro" id="IPR015943">
    <property type="entry name" value="WD40/YVTN_repeat-like_dom_sf"/>
</dbReference>
<name>A0A073K1B6_9BACI</name>